<evidence type="ECO:0000259" key="7">
    <source>
        <dbReference type="Pfam" id="PF00849"/>
    </source>
</evidence>
<dbReference type="Proteomes" id="UP000001551">
    <property type="component" value="Chromosome"/>
</dbReference>
<dbReference type="STRING" id="663278.Ethha_1527"/>
<accession>E6U844</accession>
<feature type="domain" description="Pseudouridine synthase RsuA/RluA-like" evidence="7">
    <location>
        <begin position="90"/>
        <end position="251"/>
    </location>
</feature>
<dbReference type="HOGENOM" id="CLU_016902_1_0_9"/>
<dbReference type="InterPro" id="IPR006145">
    <property type="entry name" value="PsdUridine_synth_RsuA/RluA"/>
</dbReference>
<keyword evidence="6" id="KW-0694">RNA-binding</keyword>
<sequence>MKAFTVGPNDAGLRVDKFVAKVAPRLPQALLYKYIRLKRIKVGGGRAAISQRLAVGDRVELYLNDEFFEEKAATFFDAPTEVDILYEDENILIADKKPGLVVHEDESGSADTLIGRIQHLLYDRGEYDPERENAFAPALCNRIDRNTGGIVLAAKNAPALRVLNEKIKARELRKQYLCVVHGRMERRNDTITTWQVKDETEKKVRVYDRPVPGGLTAVTRYRVLDEQDTLSLLEVDLVTGRTHQIRATFAHIGHPLLGDGKYGDNARNRPYGVRYQALYAYRVTFAFAADAGPLDYLKGRTVETGDIWFAQRTRGAQPSFRLWMDALKPGRAKL</sequence>
<evidence type="ECO:0000256" key="4">
    <source>
        <dbReference type="ARBA" id="ARBA00031870"/>
    </source>
</evidence>
<dbReference type="InterPro" id="IPR050188">
    <property type="entry name" value="RluA_PseudoU_synthase"/>
</dbReference>
<dbReference type="GO" id="GO:0000455">
    <property type="term" value="P:enzyme-directed rRNA pseudouridine synthesis"/>
    <property type="evidence" value="ECO:0007669"/>
    <property type="project" value="TreeGrafter"/>
</dbReference>
<evidence type="ECO:0000256" key="2">
    <source>
        <dbReference type="ARBA" id="ARBA00010876"/>
    </source>
</evidence>
<dbReference type="GO" id="GO:0140098">
    <property type="term" value="F:catalytic activity, acting on RNA"/>
    <property type="evidence" value="ECO:0007669"/>
    <property type="project" value="UniProtKB-ARBA"/>
</dbReference>
<dbReference type="GO" id="GO:0003723">
    <property type="term" value="F:RNA binding"/>
    <property type="evidence" value="ECO:0007669"/>
    <property type="project" value="UniProtKB-KW"/>
</dbReference>
<dbReference type="CDD" id="cd02869">
    <property type="entry name" value="PseudoU_synth_RluA_like"/>
    <property type="match status" value="1"/>
</dbReference>
<dbReference type="PANTHER" id="PTHR21600:SF87">
    <property type="entry name" value="RNA PSEUDOURIDYLATE SYNTHASE DOMAIN-CONTAINING PROTEIN 1"/>
    <property type="match status" value="1"/>
</dbReference>
<dbReference type="Gene3D" id="3.10.290.10">
    <property type="entry name" value="RNA-binding S4 domain"/>
    <property type="match status" value="1"/>
</dbReference>
<comment type="catalytic activity">
    <reaction evidence="1">
        <text>a uridine in RNA = a pseudouridine in RNA</text>
        <dbReference type="Rhea" id="RHEA:48348"/>
        <dbReference type="Rhea" id="RHEA-COMP:12068"/>
        <dbReference type="Rhea" id="RHEA-COMP:12069"/>
        <dbReference type="ChEBI" id="CHEBI:65314"/>
        <dbReference type="ChEBI" id="CHEBI:65315"/>
    </reaction>
</comment>
<dbReference type="Gene3D" id="3.30.2350.10">
    <property type="entry name" value="Pseudouridine synthase"/>
    <property type="match status" value="1"/>
</dbReference>
<evidence type="ECO:0000313" key="8">
    <source>
        <dbReference type="EMBL" id="ADU27063.1"/>
    </source>
</evidence>
<dbReference type="PANTHER" id="PTHR21600">
    <property type="entry name" value="MITOCHONDRIAL RNA PSEUDOURIDINE SYNTHASE"/>
    <property type="match status" value="1"/>
</dbReference>
<keyword evidence="3" id="KW-0413">Isomerase</keyword>
<dbReference type="SUPFAM" id="SSF55120">
    <property type="entry name" value="Pseudouridine synthase"/>
    <property type="match status" value="1"/>
</dbReference>
<organism evidence="8 9">
    <name type="scientific">Ethanoligenens harbinense (strain DSM 18485 / JCM 12961 / CGMCC 1.5033 / YUAN-3)</name>
    <dbReference type="NCBI Taxonomy" id="663278"/>
    <lineage>
        <taxon>Bacteria</taxon>
        <taxon>Bacillati</taxon>
        <taxon>Bacillota</taxon>
        <taxon>Clostridia</taxon>
        <taxon>Eubacteriales</taxon>
        <taxon>Oscillospiraceae</taxon>
        <taxon>Ethanoligenens</taxon>
    </lineage>
</organism>
<dbReference type="EMBL" id="CP002400">
    <property type="protein sequence ID" value="ADU27063.1"/>
    <property type="molecule type" value="Genomic_DNA"/>
</dbReference>
<dbReference type="RefSeq" id="WP_013485418.1">
    <property type="nucleotide sequence ID" value="NC_014828.1"/>
</dbReference>
<name>E6U844_ETHHY</name>
<dbReference type="AlphaFoldDB" id="E6U844"/>
<evidence type="ECO:0000256" key="1">
    <source>
        <dbReference type="ARBA" id="ARBA00000073"/>
    </source>
</evidence>
<evidence type="ECO:0000256" key="6">
    <source>
        <dbReference type="PROSITE-ProRule" id="PRU00182"/>
    </source>
</evidence>
<evidence type="ECO:0000313" key="9">
    <source>
        <dbReference type="Proteomes" id="UP000001551"/>
    </source>
</evidence>
<proteinExistence type="inferred from homology"/>
<dbReference type="InterPro" id="IPR020103">
    <property type="entry name" value="PsdUridine_synth_cat_dom_sf"/>
</dbReference>
<dbReference type="eggNOG" id="COG0564">
    <property type="taxonomic scope" value="Bacteria"/>
</dbReference>
<dbReference type="KEGG" id="eha:Ethha_1527"/>
<dbReference type="InterPro" id="IPR036986">
    <property type="entry name" value="S4_RNA-bd_sf"/>
</dbReference>
<dbReference type="Pfam" id="PF00849">
    <property type="entry name" value="PseudoU_synth_2"/>
    <property type="match status" value="1"/>
</dbReference>
<protein>
    <recommendedName>
        <fullName evidence="4">RNA pseudouridylate synthase</fullName>
    </recommendedName>
    <alternativeName>
        <fullName evidence="5">RNA-uridine isomerase</fullName>
    </alternativeName>
</protein>
<dbReference type="GO" id="GO:0009982">
    <property type="term" value="F:pseudouridine synthase activity"/>
    <property type="evidence" value="ECO:0007669"/>
    <property type="project" value="InterPro"/>
</dbReference>
<comment type="similarity">
    <text evidence="2">Belongs to the pseudouridine synthase RluA family.</text>
</comment>
<keyword evidence="9" id="KW-1185">Reference proteome</keyword>
<gene>
    <name evidence="8" type="ordered locus">Ethha_1527</name>
</gene>
<dbReference type="PROSITE" id="PS50889">
    <property type="entry name" value="S4"/>
    <property type="match status" value="1"/>
</dbReference>
<evidence type="ECO:0000256" key="5">
    <source>
        <dbReference type="ARBA" id="ARBA00033164"/>
    </source>
</evidence>
<evidence type="ECO:0000256" key="3">
    <source>
        <dbReference type="ARBA" id="ARBA00023235"/>
    </source>
</evidence>
<reference evidence="8 9" key="1">
    <citation type="submission" date="2010-12" db="EMBL/GenBank/DDBJ databases">
        <title>Complete sequence of Ethanoligenens harbinense YUAN-3.</title>
        <authorList>
            <person name="Lucas S."/>
            <person name="Copeland A."/>
            <person name="Lapidus A."/>
            <person name="Cheng J.-F."/>
            <person name="Bruce D."/>
            <person name="Goodwin L."/>
            <person name="Pitluck S."/>
            <person name="Chertkov O."/>
            <person name="Misra M."/>
            <person name="Detter J.C."/>
            <person name="Han C."/>
            <person name="Tapia R."/>
            <person name="Land M."/>
            <person name="Hauser L."/>
            <person name="Jeffries C."/>
            <person name="Kyrpides N."/>
            <person name="Ivanova N."/>
            <person name="Mikhailova N."/>
            <person name="Wang A."/>
            <person name="Mouttaki H."/>
            <person name="He Z."/>
            <person name="Zhou J."/>
            <person name="Hemme C.L."/>
            <person name="Woyke T."/>
        </authorList>
    </citation>
    <scope>NUCLEOTIDE SEQUENCE [LARGE SCALE GENOMIC DNA]</scope>
    <source>
        <strain evidence="9">DSM 18485 / JCM 12961 / CGMCC 1.5033 / YUAN-3</strain>
    </source>
</reference>